<dbReference type="AlphaFoldDB" id="A0A0D0F373"/>
<keyword evidence="11" id="KW-1185">Reference proteome</keyword>
<comment type="subcellular location">
    <subcellularLocation>
        <location evidence="1">Cell membrane</location>
        <topology evidence="1">Multi-pass membrane protein</topology>
    </subcellularLocation>
</comment>
<dbReference type="PANTHER" id="PTHR40077:SF1">
    <property type="entry name" value="MEMBRANE PROTEIN"/>
    <property type="match status" value="1"/>
</dbReference>
<dbReference type="STRING" id="37752.IW18_03305"/>
<evidence type="ECO:0000256" key="4">
    <source>
        <dbReference type="ARBA" id="ARBA00022989"/>
    </source>
</evidence>
<organism evidence="8 10">
    <name type="scientific">Flavobacterium hibernum</name>
    <dbReference type="NCBI Taxonomy" id="37752"/>
    <lineage>
        <taxon>Bacteria</taxon>
        <taxon>Pseudomonadati</taxon>
        <taxon>Bacteroidota</taxon>
        <taxon>Flavobacteriia</taxon>
        <taxon>Flavobacteriales</taxon>
        <taxon>Flavobacteriaceae</taxon>
        <taxon>Flavobacterium</taxon>
    </lineage>
</organism>
<keyword evidence="2" id="KW-1003">Cell membrane</keyword>
<dbReference type="Proteomes" id="UP000032061">
    <property type="component" value="Unassembled WGS sequence"/>
</dbReference>
<name>A0A0D0F373_9FLAO</name>
<dbReference type="OrthoDB" id="1121311at2"/>
<reference evidence="9 11" key="2">
    <citation type="submission" date="2016-11" db="EMBL/GenBank/DDBJ databases">
        <title>Whole genomes of Flavobacteriaceae.</title>
        <authorList>
            <person name="Stine C."/>
            <person name="Li C."/>
            <person name="Tadesse D."/>
        </authorList>
    </citation>
    <scope>NUCLEOTIDE SEQUENCE [LARGE SCALE GENOMIC DNA]</scope>
    <source>
        <strain evidence="9 11">ATCC 51468</strain>
    </source>
</reference>
<feature type="transmembrane region" description="Helical" evidence="6">
    <location>
        <begin position="38"/>
        <end position="58"/>
    </location>
</feature>
<reference evidence="8 10" key="1">
    <citation type="submission" date="2015-01" db="EMBL/GenBank/DDBJ databases">
        <title>Genome of Flavobacterium hibernum DSM 12611.</title>
        <authorList>
            <person name="Stropko S.J."/>
            <person name="Pipes S.E."/>
            <person name="Newman J.D."/>
        </authorList>
    </citation>
    <scope>NUCLEOTIDE SEQUENCE [LARGE SCALE GENOMIC DNA]</scope>
    <source>
        <strain evidence="8 10">DSM 12611</strain>
    </source>
</reference>
<dbReference type="EMBL" id="JPRK01000004">
    <property type="protein sequence ID" value="KIO54041.1"/>
    <property type="molecule type" value="Genomic_DNA"/>
</dbReference>
<evidence type="ECO:0000256" key="5">
    <source>
        <dbReference type="ARBA" id="ARBA00023136"/>
    </source>
</evidence>
<proteinExistence type="predicted"/>
<dbReference type="EMBL" id="MUGX01000015">
    <property type="protein sequence ID" value="OXA86746.1"/>
    <property type="molecule type" value="Genomic_DNA"/>
</dbReference>
<gene>
    <name evidence="9" type="ORF">B0A73_13780</name>
    <name evidence="8" type="ORF">IW18_03305</name>
</gene>
<dbReference type="GO" id="GO:0005886">
    <property type="term" value="C:plasma membrane"/>
    <property type="evidence" value="ECO:0007669"/>
    <property type="project" value="UniProtKB-SubCell"/>
</dbReference>
<keyword evidence="3 6" id="KW-0812">Transmembrane</keyword>
<dbReference type="RefSeq" id="WP_041516172.1">
    <property type="nucleotide sequence ID" value="NZ_JPRK01000004.1"/>
</dbReference>
<evidence type="ECO:0000256" key="6">
    <source>
        <dbReference type="SAM" id="Phobius"/>
    </source>
</evidence>
<keyword evidence="5 6" id="KW-0472">Membrane</keyword>
<feature type="transmembrane region" description="Helical" evidence="6">
    <location>
        <begin position="7"/>
        <end position="26"/>
    </location>
</feature>
<evidence type="ECO:0000256" key="3">
    <source>
        <dbReference type="ARBA" id="ARBA00022692"/>
    </source>
</evidence>
<evidence type="ECO:0000313" key="8">
    <source>
        <dbReference type="EMBL" id="KIO54041.1"/>
    </source>
</evidence>
<dbReference type="Proteomes" id="UP000198302">
    <property type="component" value="Unassembled WGS sequence"/>
</dbReference>
<dbReference type="PANTHER" id="PTHR40077">
    <property type="entry name" value="MEMBRANE PROTEIN-RELATED"/>
    <property type="match status" value="1"/>
</dbReference>
<evidence type="ECO:0000259" key="7">
    <source>
        <dbReference type="Pfam" id="PF12823"/>
    </source>
</evidence>
<evidence type="ECO:0000313" key="11">
    <source>
        <dbReference type="Proteomes" id="UP000198302"/>
    </source>
</evidence>
<feature type="domain" description="DUF3817" evidence="7">
    <location>
        <begin position="2"/>
        <end position="90"/>
    </location>
</feature>
<evidence type="ECO:0000256" key="2">
    <source>
        <dbReference type="ARBA" id="ARBA00022475"/>
    </source>
</evidence>
<dbReference type="Pfam" id="PF12823">
    <property type="entry name" value="DUF3817"/>
    <property type="match status" value="1"/>
</dbReference>
<dbReference type="NCBIfam" id="TIGR03954">
    <property type="entry name" value="integ_memb_HG"/>
    <property type="match status" value="1"/>
</dbReference>
<accession>A0A0D0F373</accession>
<keyword evidence="4 6" id="KW-1133">Transmembrane helix</keyword>
<sequence length="95" mass="10968">MLKIFKVTAILEGISYLVLFTNMLFIKTNNPELYHTLLRPLGMTHGVLFIGYVILAFLLKKPQNWDLKTFAIIQIASLIPFGTFYVEKKYLENNA</sequence>
<protein>
    <submittedName>
        <fullName evidence="8">Membrane protein</fullName>
    </submittedName>
</protein>
<evidence type="ECO:0000256" key="1">
    <source>
        <dbReference type="ARBA" id="ARBA00004651"/>
    </source>
</evidence>
<comment type="caution">
    <text evidence="8">The sequence shown here is derived from an EMBL/GenBank/DDBJ whole genome shotgun (WGS) entry which is preliminary data.</text>
</comment>
<dbReference type="InterPro" id="IPR023845">
    <property type="entry name" value="DUF3817_TM"/>
</dbReference>
<evidence type="ECO:0000313" key="10">
    <source>
        <dbReference type="Proteomes" id="UP000032061"/>
    </source>
</evidence>
<evidence type="ECO:0000313" key="9">
    <source>
        <dbReference type="EMBL" id="OXA86746.1"/>
    </source>
</evidence>